<feature type="non-terminal residue" evidence="2">
    <location>
        <position position="263"/>
    </location>
</feature>
<reference evidence="2" key="1">
    <citation type="journal article" date="2014" name="Front. Microbiol.">
        <title>High frequency of phylogenetically diverse reductive dehalogenase-homologous genes in deep subseafloor sedimentary metagenomes.</title>
        <authorList>
            <person name="Kawai M."/>
            <person name="Futagami T."/>
            <person name="Toyoda A."/>
            <person name="Takaki Y."/>
            <person name="Nishi S."/>
            <person name="Hori S."/>
            <person name="Arai W."/>
            <person name="Tsubouchi T."/>
            <person name="Morono Y."/>
            <person name="Uchiyama I."/>
            <person name="Ito T."/>
            <person name="Fujiyama A."/>
            <person name="Inagaki F."/>
            <person name="Takami H."/>
        </authorList>
    </citation>
    <scope>NUCLEOTIDE SEQUENCE</scope>
    <source>
        <strain evidence="2">Expedition CK06-06</strain>
    </source>
</reference>
<organism evidence="2">
    <name type="scientific">marine sediment metagenome</name>
    <dbReference type="NCBI Taxonomy" id="412755"/>
    <lineage>
        <taxon>unclassified sequences</taxon>
        <taxon>metagenomes</taxon>
        <taxon>ecological metagenomes</taxon>
    </lineage>
</organism>
<evidence type="ECO:0000313" key="2">
    <source>
        <dbReference type="EMBL" id="GAG12874.1"/>
    </source>
</evidence>
<evidence type="ECO:0000259" key="1">
    <source>
        <dbReference type="Pfam" id="PF08421"/>
    </source>
</evidence>
<feature type="domain" description="Methyltransferase putative zinc binding" evidence="1">
    <location>
        <begin position="3"/>
        <end position="64"/>
    </location>
</feature>
<sequence length="263" mass="29971">MICRMCKSNNLTQFLDLGFTPPADQFLRKEQLREPEVYYPLEVMICTDCGLAQLSYVVSPEVLYRRDYPYESSITKAGQRHWAEFARTVTERLKLGSDDLVVDIGSNVGVLLEAFKANGTRILGVDPASNIVRIAERRGIETLCEFFSIDVARQILSDKGEATVITGTNVFAHIDHLDSLMEAVDVLLNERGVYIIEAPYFVNLIENLEYDTIYHEHLSYLSVKPLVRFLSRFGMEIFDIEQRDIHGGSFRVYVTRTGRMPVS</sequence>
<dbReference type="InterPro" id="IPR029063">
    <property type="entry name" value="SAM-dependent_MTases_sf"/>
</dbReference>
<proteinExistence type="predicted"/>
<gene>
    <name evidence="2" type="ORF">S01H1_33731</name>
</gene>
<dbReference type="Pfam" id="PF08421">
    <property type="entry name" value="Methyltransf_13"/>
    <property type="match status" value="1"/>
</dbReference>
<dbReference type="AlphaFoldDB" id="X0V401"/>
<comment type="caution">
    <text evidence="2">The sequence shown here is derived from an EMBL/GenBank/DDBJ whole genome shotgun (WGS) entry which is preliminary data.</text>
</comment>
<protein>
    <recommendedName>
        <fullName evidence="1">Methyltransferase putative zinc binding domain-containing protein</fullName>
    </recommendedName>
</protein>
<accession>X0V401</accession>
<dbReference type="Gene3D" id="6.20.50.110">
    <property type="entry name" value="Methyltransferase, zinc-binding domain"/>
    <property type="match status" value="1"/>
</dbReference>
<dbReference type="Gene3D" id="3.40.50.150">
    <property type="entry name" value="Vaccinia Virus protein VP39"/>
    <property type="match status" value="1"/>
</dbReference>
<name>X0V401_9ZZZZ</name>
<dbReference type="Pfam" id="PF13489">
    <property type="entry name" value="Methyltransf_23"/>
    <property type="match status" value="1"/>
</dbReference>
<dbReference type="EMBL" id="BARS01020953">
    <property type="protein sequence ID" value="GAG12874.1"/>
    <property type="molecule type" value="Genomic_DNA"/>
</dbReference>
<dbReference type="PANTHER" id="PTHR43861:SF5">
    <property type="entry name" value="BLL5978 PROTEIN"/>
    <property type="match status" value="1"/>
</dbReference>
<dbReference type="InterPro" id="IPR013630">
    <property type="entry name" value="Methyltransf_Zn-bd_dom_put"/>
</dbReference>
<dbReference type="PANTHER" id="PTHR43861">
    <property type="entry name" value="TRANS-ACONITATE 2-METHYLTRANSFERASE-RELATED"/>
    <property type="match status" value="1"/>
</dbReference>
<dbReference type="InterPro" id="IPR038576">
    <property type="entry name" value="Methyltransf_Zn-bd_dom_put_sf"/>
</dbReference>
<dbReference type="SUPFAM" id="SSF53335">
    <property type="entry name" value="S-adenosyl-L-methionine-dependent methyltransferases"/>
    <property type="match status" value="1"/>
</dbReference>